<evidence type="ECO:0000259" key="1">
    <source>
        <dbReference type="Pfam" id="PF00534"/>
    </source>
</evidence>
<dbReference type="Proteomes" id="UP000563601">
    <property type="component" value="Unassembled WGS sequence"/>
</dbReference>
<dbReference type="Pfam" id="PF00534">
    <property type="entry name" value="Glycos_transf_1"/>
    <property type="match status" value="1"/>
</dbReference>
<dbReference type="Pfam" id="PF13439">
    <property type="entry name" value="Glyco_transf_4"/>
    <property type="match status" value="1"/>
</dbReference>
<dbReference type="EMBL" id="CP047491">
    <property type="protein sequence ID" value="QHQ39949.1"/>
    <property type="molecule type" value="Genomic_DNA"/>
</dbReference>
<accession>A0A6P1TFD0</accession>
<keyword evidence="5" id="KW-1185">Reference proteome</keyword>
<dbReference type="Gene3D" id="3.40.50.2000">
    <property type="entry name" value="Glycogen Phosphorylase B"/>
    <property type="match status" value="2"/>
</dbReference>
<dbReference type="EMBL" id="JACHHR010000003">
    <property type="protein sequence ID" value="MBB5212302.1"/>
    <property type="molecule type" value="Genomic_DNA"/>
</dbReference>
<dbReference type="InterPro" id="IPR001296">
    <property type="entry name" value="Glyco_trans_1"/>
</dbReference>
<feature type="domain" description="Glycosyl transferase family 1" evidence="1">
    <location>
        <begin position="444"/>
        <end position="591"/>
    </location>
</feature>
<dbReference type="CDD" id="cd03801">
    <property type="entry name" value="GT4_PimA-like"/>
    <property type="match status" value="1"/>
</dbReference>
<proteinExistence type="predicted"/>
<reference evidence="3 6" key="2">
    <citation type="submission" date="2020-08" db="EMBL/GenBank/DDBJ databases">
        <title>Genomic Encyclopedia of Type Strains, Phase IV (KMG-IV): sequencing the most valuable type-strain genomes for metagenomic binning, comparative biology and taxonomic classification.</title>
        <authorList>
            <person name="Goeker M."/>
        </authorList>
    </citation>
    <scope>NUCLEOTIDE SEQUENCE [LARGE SCALE GENOMIC DNA]</scope>
    <source>
        <strain evidence="3 6">DSM 11525</strain>
    </source>
</reference>
<dbReference type="AlphaFoldDB" id="A0A6P1TFD0"/>
<organism evidence="3 6">
    <name type="scientific">Microbulbifer hydrolyticus</name>
    <dbReference type="NCBI Taxonomy" id="48074"/>
    <lineage>
        <taxon>Bacteria</taxon>
        <taxon>Pseudomonadati</taxon>
        <taxon>Pseudomonadota</taxon>
        <taxon>Gammaproteobacteria</taxon>
        <taxon>Cellvibrionales</taxon>
        <taxon>Microbulbiferaceae</taxon>
        <taxon>Microbulbifer</taxon>
    </lineage>
</organism>
<sequence length="623" mass="67904">MVSGLKRWLAGLSTRRKPQPPVCSPARFFEADFDAAWYLQAYPDIADAGMDPWLHFTTRGLAEGRLPCGNKAAVLHYRLWSGLEQPVLSELQALSEGRDSRGELVSREERARAARALEWWRDRKGSEGIAQNAQIPGGEPDCDESDCFALSQRELIKSRLFDCNWYLTHNPDVLYGTMDPLQHFRVTGDAEGRDPGPGFSTTGYRYRYPEVQSDESALAHFLREGASKGYSPLDTVAGDLPVHPEAVTIMVCAHQAGSHLYGAERSLLDLLEGFQQVGVNVIVTLPSAENLPYVQAVAARAQTLAILPYFWWKSGLDSCADTVNTFRKLLRESNARALYANTSVLDEPLTAAREEGIPTVVHVRELPQWDDALCQVLHTDSAEWLKRIRASADILVANSATAASAMGRDDVIVLPNVVDPSVLESARAARQSAGGCVNVALISSNLPKKGLADFLLLAEKLSENNANVQCVIFGPNNAHIEALQGEIAAGNIAGNIRLAGYAASPEVALEQSDIVVNLSHFQESFGRTVLEAMAAAKPVVAYDWGALSELVEDGKTGYLVPFGDVDAAVDRVLDLSQSGELRQAMGSAGYRVALQRYGHKALSAQLSLVLQRVESHREKDCKP</sequence>
<reference evidence="4 5" key="1">
    <citation type="submission" date="2020-01" db="EMBL/GenBank/DDBJ databases">
        <title>The possibility of degradation of plastic by Microbulbifer hydrolyticus IRE-31.</title>
        <authorList>
            <person name="Liu L."/>
        </authorList>
    </citation>
    <scope>NUCLEOTIDE SEQUENCE [LARGE SCALE GENOMIC DNA]</scope>
    <source>
        <strain evidence="4 5">IRE-31</strain>
    </source>
</reference>
<gene>
    <name evidence="4" type="ORF">GTQ55_13790</name>
    <name evidence="3" type="ORF">HNQ53_002527</name>
</gene>
<name>A0A6P1TFD0_9GAMM</name>
<evidence type="ECO:0000313" key="3">
    <source>
        <dbReference type="EMBL" id="MBB5212302.1"/>
    </source>
</evidence>
<feature type="domain" description="Glycosyltransferase subfamily 4-like N-terminal" evidence="2">
    <location>
        <begin position="262"/>
        <end position="421"/>
    </location>
</feature>
<evidence type="ECO:0000259" key="2">
    <source>
        <dbReference type="Pfam" id="PF13439"/>
    </source>
</evidence>
<protein>
    <submittedName>
        <fullName evidence="3 4">Glycosyltransferase</fullName>
    </submittedName>
</protein>
<evidence type="ECO:0000313" key="6">
    <source>
        <dbReference type="Proteomes" id="UP000563601"/>
    </source>
</evidence>
<dbReference type="InterPro" id="IPR028098">
    <property type="entry name" value="Glyco_trans_4-like_N"/>
</dbReference>
<dbReference type="Proteomes" id="UP000464675">
    <property type="component" value="Chromosome"/>
</dbReference>
<dbReference type="PANTHER" id="PTHR12526">
    <property type="entry name" value="GLYCOSYLTRANSFERASE"/>
    <property type="match status" value="1"/>
</dbReference>
<dbReference type="GO" id="GO:0016757">
    <property type="term" value="F:glycosyltransferase activity"/>
    <property type="evidence" value="ECO:0007669"/>
    <property type="project" value="InterPro"/>
</dbReference>
<dbReference type="SUPFAM" id="SSF53756">
    <property type="entry name" value="UDP-Glycosyltransferase/glycogen phosphorylase"/>
    <property type="match status" value="1"/>
</dbReference>
<dbReference type="OrthoDB" id="433681at2"/>
<dbReference type="GO" id="GO:1901135">
    <property type="term" value="P:carbohydrate derivative metabolic process"/>
    <property type="evidence" value="ECO:0007669"/>
    <property type="project" value="UniProtKB-ARBA"/>
</dbReference>
<evidence type="ECO:0000313" key="4">
    <source>
        <dbReference type="EMBL" id="QHQ39949.1"/>
    </source>
</evidence>
<evidence type="ECO:0000313" key="5">
    <source>
        <dbReference type="Proteomes" id="UP000464675"/>
    </source>
</evidence>
<dbReference type="RefSeq" id="WP_161859261.1">
    <property type="nucleotide sequence ID" value="NZ_CP047491.1"/>
</dbReference>